<name>A0ABV3TPY7_9RHOB</name>
<reference evidence="8 9" key="1">
    <citation type="journal article" date="2011" name="Int. J. Syst. Evol. Microbiol.">
        <title>Zhongshania antarctica gen. nov., sp. nov. and Zhongshania guokunii sp. nov., gammaproteobacteria respectively isolated from coastal attached (fast) ice and surface seawater of the Antarctic.</title>
        <authorList>
            <person name="Li H.J."/>
            <person name="Zhang X.Y."/>
            <person name="Chen C.X."/>
            <person name="Zhang Y.J."/>
            <person name="Gao Z.M."/>
            <person name="Yu Y."/>
            <person name="Chen X.L."/>
            <person name="Chen B."/>
            <person name="Zhang Y.Z."/>
        </authorList>
    </citation>
    <scope>NUCLEOTIDE SEQUENCE [LARGE SCALE GENOMIC DNA]</scope>
    <source>
        <strain evidence="8 9">15-R06ZXC-3</strain>
    </source>
</reference>
<gene>
    <name evidence="8" type="ORF">AB4874_16955</name>
</gene>
<dbReference type="Gene3D" id="2.30.220.10">
    <property type="entry name" value="f41 fragment of flagellin, C-terminal domain"/>
    <property type="match status" value="1"/>
</dbReference>
<dbReference type="PRINTS" id="PR00207">
    <property type="entry name" value="FLAGELLIN"/>
</dbReference>
<evidence type="ECO:0000259" key="7">
    <source>
        <dbReference type="Pfam" id="PF00700"/>
    </source>
</evidence>
<feature type="region of interest" description="Disordered" evidence="5">
    <location>
        <begin position="29"/>
        <end position="49"/>
    </location>
</feature>
<proteinExistence type="inferred from homology"/>
<keyword evidence="3 4" id="KW-0975">Bacterial flagellum</keyword>
<dbReference type="InterPro" id="IPR010810">
    <property type="entry name" value="Flagellin_hook_IN_motif"/>
</dbReference>
<evidence type="ECO:0000313" key="9">
    <source>
        <dbReference type="Proteomes" id="UP001557465"/>
    </source>
</evidence>
<dbReference type="Proteomes" id="UP001557465">
    <property type="component" value="Unassembled WGS sequence"/>
</dbReference>
<evidence type="ECO:0000256" key="5">
    <source>
        <dbReference type="SAM" id="MobiDB-lite"/>
    </source>
</evidence>
<comment type="subcellular location">
    <subcellularLocation>
        <location evidence="4">Secreted</location>
    </subcellularLocation>
    <subcellularLocation>
        <location evidence="4">Bacterial flagellum</location>
    </subcellularLocation>
</comment>
<comment type="function">
    <text evidence="4">Flagellin is the subunit protein which polymerizes to form the filaments of bacterial flagella.</text>
</comment>
<dbReference type="Gene3D" id="1.20.1330.10">
    <property type="entry name" value="f41 fragment of flagellin, N-terminal domain"/>
    <property type="match status" value="1"/>
</dbReference>
<dbReference type="EMBL" id="JBFRYC010000014">
    <property type="protein sequence ID" value="MEX1663305.1"/>
    <property type="molecule type" value="Genomic_DNA"/>
</dbReference>
<evidence type="ECO:0000313" key="8">
    <source>
        <dbReference type="EMBL" id="MEX1663305.1"/>
    </source>
</evidence>
<comment type="similarity">
    <text evidence="1 4">Belongs to the bacterial flagellin family.</text>
</comment>
<keyword evidence="8" id="KW-0282">Flagellum</keyword>
<evidence type="ECO:0000259" key="6">
    <source>
        <dbReference type="Pfam" id="PF00669"/>
    </source>
</evidence>
<keyword evidence="8" id="KW-0969">Cilium</keyword>
<feature type="compositionally biased region" description="Polar residues" evidence="5">
    <location>
        <begin position="29"/>
        <end position="45"/>
    </location>
</feature>
<dbReference type="Gene3D" id="2.170.280.10">
    <property type="entry name" value="f41 fragment of flagellin, middle domain"/>
    <property type="match status" value="1"/>
</dbReference>
<sequence length="474" mass="47690">MSGAIGSILSNSGALTALNGISAAQQSNDSYEQQLSSGQKLNSPADNPAGFITAQGFTSQINGVSQASSNANEGISLLQTAQGAVQQQLNVAQKLNSIAVQAANGTQTPEEAQSLQGVVSQLTGQVSTIANQTQFNNISLLDGSFSGVQFQVGANEGQTLSLSIGSTSADKIGMNTLDASATMYNSGSSAAVTANGAAFTAGSLTIQGGNGHADVAVAVDESAASIADSINQHTNQTGVTAQARTELDLTASGTAFNFTLGNGGSGSHATNTVNISATSKSGLVDAINGHTSTTGITAKQDTAGNLVLTQGDGKNISITNVTSGVLKNGSVTGSASGTDLVAQGKVSFQSDAAFNVKNAGNIGLQAQSNLKSLSAIDVSTTKGANEAINVVKYAIQGLNNLGGQLGATQQRMQATLNNLTTTQSNLQNGLSTVQDANIPEVTQKLTQSQIQAQAGVSALKSSSRLQQSYLSLLP</sequence>
<evidence type="ECO:0000256" key="2">
    <source>
        <dbReference type="ARBA" id="ARBA00022525"/>
    </source>
</evidence>
<dbReference type="Pfam" id="PF00669">
    <property type="entry name" value="Flagellin_N"/>
    <property type="match status" value="1"/>
</dbReference>
<keyword evidence="2 4" id="KW-0964">Secreted</keyword>
<feature type="domain" description="Flagellin C-terminal" evidence="7">
    <location>
        <begin position="389"/>
        <end position="473"/>
    </location>
</feature>
<feature type="domain" description="Flagellin N-terminal" evidence="6">
    <location>
        <begin position="8"/>
        <end position="145"/>
    </location>
</feature>
<dbReference type="PANTHER" id="PTHR42792">
    <property type="entry name" value="FLAGELLIN"/>
    <property type="match status" value="1"/>
</dbReference>
<accession>A0ABV3TPY7</accession>
<protein>
    <recommendedName>
        <fullName evidence="4">Flagellin</fullName>
    </recommendedName>
</protein>
<dbReference type="Gene3D" id="6.10.10.10">
    <property type="entry name" value="Flagellar export chaperone, C-terminal domain"/>
    <property type="match status" value="1"/>
</dbReference>
<keyword evidence="9" id="KW-1185">Reference proteome</keyword>
<keyword evidence="8" id="KW-0966">Cell projection</keyword>
<dbReference type="InterPro" id="IPR046358">
    <property type="entry name" value="Flagellin_C"/>
</dbReference>
<dbReference type="InterPro" id="IPR001492">
    <property type="entry name" value="Flagellin"/>
</dbReference>
<dbReference type="Pfam" id="PF07196">
    <property type="entry name" value="Flagellin_IN"/>
    <property type="match status" value="1"/>
</dbReference>
<dbReference type="Pfam" id="PF00700">
    <property type="entry name" value="Flagellin_C"/>
    <property type="match status" value="1"/>
</dbReference>
<dbReference type="InterPro" id="IPR001029">
    <property type="entry name" value="Flagellin_N"/>
</dbReference>
<comment type="caution">
    <text evidence="8">The sequence shown here is derived from an EMBL/GenBank/DDBJ whole genome shotgun (WGS) entry which is preliminary data.</text>
</comment>
<evidence type="ECO:0000256" key="1">
    <source>
        <dbReference type="ARBA" id="ARBA00005709"/>
    </source>
</evidence>
<dbReference type="SUPFAM" id="SSF64518">
    <property type="entry name" value="Phase 1 flagellin"/>
    <property type="match status" value="1"/>
</dbReference>
<dbReference type="InterPro" id="IPR042187">
    <property type="entry name" value="Flagellin_C_sub2"/>
</dbReference>
<organism evidence="8 9">
    <name type="scientific">Thioclava arctica</name>
    <dbReference type="NCBI Taxonomy" id="3238301"/>
    <lineage>
        <taxon>Bacteria</taxon>
        <taxon>Pseudomonadati</taxon>
        <taxon>Pseudomonadota</taxon>
        <taxon>Alphaproteobacteria</taxon>
        <taxon>Rhodobacterales</taxon>
        <taxon>Paracoccaceae</taxon>
        <taxon>Thioclava</taxon>
    </lineage>
</organism>
<dbReference type="RefSeq" id="WP_368392865.1">
    <property type="nucleotide sequence ID" value="NZ_JBFRYC010000014.1"/>
</dbReference>
<evidence type="ECO:0000256" key="3">
    <source>
        <dbReference type="ARBA" id="ARBA00023143"/>
    </source>
</evidence>
<evidence type="ECO:0000256" key="4">
    <source>
        <dbReference type="RuleBase" id="RU362073"/>
    </source>
</evidence>
<dbReference type="PANTHER" id="PTHR42792:SF2">
    <property type="entry name" value="FLAGELLIN"/>
    <property type="match status" value="1"/>
</dbReference>